<dbReference type="FunFam" id="3.60.20.10:FF:000004">
    <property type="entry name" value="Proteasome subunit alpha type-4"/>
    <property type="match status" value="1"/>
</dbReference>
<evidence type="ECO:0000256" key="4">
    <source>
        <dbReference type="ARBA" id="ARBA00022942"/>
    </source>
</evidence>
<keyword evidence="9" id="KW-1185">Reference proteome</keyword>
<dbReference type="NCBIfam" id="TIGR02727">
    <property type="entry name" value="MTHFS_bact"/>
    <property type="match status" value="1"/>
</dbReference>
<dbReference type="SUPFAM" id="SSF100950">
    <property type="entry name" value="NagB/RpiA/CoA transferase-like"/>
    <property type="match status" value="1"/>
</dbReference>
<evidence type="ECO:0000256" key="2">
    <source>
        <dbReference type="ARBA" id="ARBA00004496"/>
    </source>
</evidence>
<dbReference type="InterPro" id="IPR050115">
    <property type="entry name" value="Proteasome_alpha"/>
</dbReference>
<dbReference type="GO" id="GO:0005737">
    <property type="term" value="C:cytoplasm"/>
    <property type="evidence" value="ECO:0007669"/>
    <property type="project" value="UniProtKB-SubCell"/>
</dbReference>
<feature type="domain" description="Proteasome alpha-type subunits" evidence="7">
    <location>
        <begin position="19"/>
        <end position="41"/>
    </location>
</feature>
<sequence length="459" mass="52382">MIINKTNRLFLLLNKMERYDRAITIFSPDGHLFQVEYAQEAVKKGSVAVGIKGKDCVVIAAEKKLVAKLQDDRTIRKINKVDHHIAMTFAGLNADARILVNMARLECQSWNLSMSVPVTVEYLARYIANVKQKYTQSNGRRPFGVSAIIGGFDSDGTAHLYQTEPSGTYYEWNANCTGRNSHTVRSFLEKRYCPEAVVDVKSCIKLALRSLYEVVQAGVQNIEVGVMTFEKDQPEPKAKFRIIEWPELHSIIKEVTQEKEQEGGSNLHSAKLLKHNLRKKLKQTLQSLGEEEKARQSRALLNFPVYSMSKRISTFVSTRNEIDTKPIIEHIFTCGKECFVPFFESGNNRMEMLRLRDMEDFFNMQETCWGIKQPCDPDCRENCFSSDGLDLIIVPGVAFTVDGKRLGHGKGYYDNYLARYFTKFLHRPHTIGIAFAEQIVPDLPVESHDHILENILFPN</sequence>
<dbReference type="InterPro" id="IPR001353">
    <property type="entry name" value="Proteasome_sua/b"/>
</dbReference>
<dbReference type="EMBL" id="JYDS01000071">
    <property type="protein sequence ID" value="KRZ27400.1"/>
    <property type="molecule type" value="Genomic_DNA"/>
</dbReference>
<dbReference type="InterPro" id="IPR000426">
    <property type="entry name" value="Proteasome_asu_N"/>
</dbReference>
<dbReference type="NCBIfam" id="NF003075">
    <property type="entry name" value="PRK03996.1"/>
    <property type="match status" value="1"/>
</dbReference>
<dbReference type="Gene3D" id="3.40.50.10420">
    <property type="entry name" value="NagB/RpiA/CoA transferase-like"/>
    <property type="match status" value="1"/>
</dbReference>
<dbReference type="InterPro" id="IPR024185">
    <property type="entry name" value="FTHF_cligase-like_sf"/>
</dbReference>
<dbReference type="GO" id="GO:0006511">
    <property type="term" value="P:ubiquitin-dependent protein catabolic process"/>
    <property type="evidence" value="ECO:0007669"/>
    <property type="project" value="InterPro"/>
</dbReference>
<dbReference type="InterPro" id="IPR002698">
    <property type="entry name" value="FTHF_cligase"/>
</dbReference>
<dbReference type="GO" id="GO:0019773">
    <property type="term" value="C:proteasome core complex, alpha-subunit complex"/>
    <property type="evidence" value="ECO:0007669"/>
    <property type="project" value="UniProtKB-UniRule"/>
</dbReference>
<dbReference type="Pfam" id="PF10584">
    <property type="entry name" value="Proteasome_A_N"/>
    <property type="match status" value="1"/>
</dbReference>
<dbReference type="AlphaFoldDB" id="A0A0V1IXN8"/>
<gene>
    <name evidence="8" type="primary">psma7</name>
    <name evidence="8" type="ORF">T4B_4472</name>
</gene>
<evidence type="ECO:0000256" key="3">
    <source>
        <dbReference type="ARBA" id="ARBA00022490"/>
    </source>
</evidence>
<dbReference type="SMART" id="SM00948">
    <property type="entry name" value="Proteasome_A_N"/>
    <property type="match status" value="1"/>
</dbReference>
<keyword evidence="4 6" id="KW-0647">Proteasome</keyword>
<dbReference type="InterPro" id="IPR037171">
    <property type="entry name" value="NagB/RpiA_transferase-like"/>
</dbReference>
<comment type="caution">
    <text evidence="8">The sequence shown here is derived from an EMBL/GenBank/DDBJ whole genome shotgun (WGS) entry which is preliminary data.</text>
</comment>
<dbReference type="FunFam" id="3.40.50.10420:FF:000007">
    <property type="entry name" value="5-formyltetrahydrofolate cyclo-ligase"/>
    <property type="match status" value="1"/>
</dbReference>
<organism evidence="8 9">
    <name type="scientific">Trichinella pseudospiralis</name>
    <name type="common">Parasitic roundworm</name>
    <dbReference type="NCBI Taxonomy" id="6337"/>
    <lineage>
        <taxon>Eukaryota</taxon>
        <taxon>Metazoa</taxon>
        <taxon>Ecdysozoa</taxon>
        <taxon>Nematoda</taxon>
        <taxon>Enoplea</taxon>
        <taxon>Dorylaimia</taxon>
        <taxon>Trichinellida</taxon>
        <taxon>Trichinellidae</taxon>
        <taxon>Trichinella</taxon>
    </lineage>
</organism>
<evidence type="ECO:0000313" key="9">
    <source>
        <dbReference type="Proteomes" id="UP000054805"/>
    </source>
</evidence>
<dbReference type="PROSITE" id="PS00388">
    <property type="entry name" value="PROTEASOME_ALPHA_1"/>
    <property type="match status" value="1"/>
</dbReference>
<evidence type="ECO:0000259" key="7">
    <source>
        <dbReference type="PROSITE" id="PS00388"/>
    </source>
</evidence>
<name>A0A0V1IXN8_TRIPS</name>
<evidence type="ECO:0000313" key="8">
    <source>
        <dbReference type="EMBL" id="KRZ27400.1"/>
    </source>
</evidence>
<comment type="subunit">
    <text evidence="5">The 26S proteasome consists of a 20S proteasome core and two 19S regulatory subunits. The 20S proteasome core is composed of 28 subunits that are arranged in four stacked rings, resulting in a barrel-shaped structure. The two end rings are each formed by seven alpha subunits, and the two central rings are each formed by seven beta subunits. The catalytic chamber with the active sites is on the inside of the barrel.</text>
</comment>
<dbReference type="Pfam" id="PF00227">
    <property type="entry name" value="Proteasome"/>
    <property type="match status" value="1"/>
</dbReference>
<evidence type="ECO:0000256" key="6">
    <source>
        <dbReference type="PROSITE-ProRule" id="PRU00808"/>
    </source>
</evidence>
<reference evidence="8 9" key="1">
    <citation type="submission" date="2015-01" db="EMBL/GenBank/DDBJ databases">
        <title>Evolution of Trichinella species and genotypes.</title>
        <authorList>
            <person name="Korhonen P.K."/>
            <person name="Edoardo P."/>
            <person name="Giuseppe L.R."/>
            <person name="Gasser R.B."/>
        </authorList>
    </citation>
    <scope>NUCLEOTIDE SEQUENCE [LARGE SCALE GENOMIC DNA]</scope>
    <source>
        <strain evidence="8">ISS588</strain>
    </source>
</reference>
<evidence type="ECO:0000256" key="5">
    <source>
        <dbReference type="ARBA" id="ARBA00026071"/>
    </source>
</evidence>
<comment type="function">
    <text evidence="1">The proteasome is a multicatalytic proteinase complex which is characterized by its ability to cleave peptides with Arg, Phe, Tyr, Leu, and Glu adjacent to the leaving group at neutral or slightly basic pH. The proteasome has an ATP-dependent proteolytic activity.</text>
</comment>
<protein>
    <submittedName>
        <fullName evidence="8">Proteasome subunit alpha type-7</fullName>
    </submittedName>
</protein>
<dbReference type="Proteomes" id="UP000054805">
    <property type="component" value="Unassembled WGS sequence"/>
</dbReference>
<proteinExistence type="inferred from homology"/>
<dbReference type="Gene3D" id="3.60.20.10">
    <property type="entry name" value="Glutamine Phosphoribosylpyrophosphate, subunit 1, domain 1"/>
    <property type="match status" value="1"/>
</dbReference>
<dbReference type="PROSITE" id="PS51475">
    <property type="entry name" value="PROTEASOME_ALPHA_2"/>
    <property type="match status" value="1"/>
</dbReference>
<dbReference type="CDD" id="cd03755">
    <property type="entry name" value="proteasome_alpha_type_7"/>
    <property type="match status" value="1"/>
</dbReference>
<dbReference type="InterPro" id="IPR029055">
    <property type="entry name" value="Ntn_hydrolases_N"/>
</dbReference>
<dbReference type="PANTHER" id="PTHR11599">
    <property type="entry name" value="PROTEASOME SUBUNIT ALPHA/BETA"/>
    <property type="match status" value="1"/>
</dbReference>
<dbReference type="SUPFAM" id="SSF56235">
    <property type="entry name" value="N-terminal nucleophile aminohydrolases (Ntn hydrolases)"/>
    <property type="match status" value="1"/>
</dbReference>
<dbReference type="InterPro" id="IPR023332">
    <property type="entry name" value="Proteasome_alpha-type"/>
</dbReference>
<evidence type="ECO:0000256" key="1">
    <source>
        <dbReference type="ARBA" id="ARBA00002000"/>
    </source>
</evidence>
<comment type="subcellular location">
    <subcellularLocation>
        <location evidence="2">Cytoplasm</location>
    </subcellularLocation>
</comment>
<keyword evidence="3" id="KW-0963">Cytoplasm</keyword>
<dbReference type="Pfam" id="PF01812">
    <property type="entry name" value="5-FTHF_cyc-lig"/>
    <property type="match status" value="1"/>
</dbReference>
<comment type="similarity">
    <text evidence="6">Belongs to the peptidase T1A family.</text>
</comment>
<accession>A0A0V1IXN8</accession>